<organism evidence="11 12">
    <name type="scientific">Pontibacillus yanchengensis Y32</name>
    <dbReference type="NCBI Taxonomy" id="1385514"/>
    <lineage>
        <taxon>Bacteria</taxon>
        <taxon>Bacillati</taxon>
        <taxon>Bacillota</taxon>
        <taxon>Bacilli</taxon>
        <taxon>Bacillales</taxon>
        <taxon>Bacillaceae</taxon>
        <taxon>Pontibacillus</taxon>
    </lineage>
</organism>
<keyword evidence="7" id="KW-0238">DNA-binding</keyword>
<keyword evidence="3" id="KW-0963">Cytoplasm</keyword>
<evidence type="ECO:0000256" key="5">
    <source>
        <dbReference type="ARBA" id="ARBA00022833"/>
    </source>
</evidence>
<keyword evidence="6" id="KW-0805">Transcription regulation</keyword>
<evidence type="ECO:0000256" key="9">
    <source>
        <dbReference type="PIRSR" id="PIRSR602481-1"/>
    </source>
</evidence>
<evidence type="ECO:0000256" key="2">
    <source>
        <dbReference type="ARBA" id="ARBA00007957"/>
    </source>
</evidence>
<dbReference type="Gene3D" id="1.10.10.10">
    <property type="entry name" value="Winged helix-like DNA-binding domain superfamily/Winged helix DNA-binding domain"/>
    <property type="match status" value="1"/>
</dbReference>
<feature type="binding site" evidence="9">
    <location>
        <position position="98"/>
    </location>
    <ligand>
        <name>Zn(2+)</name>
        <dbReference type="ChEBI" id="CHEBI:29105"/>
    </ligand>
</feature>
<evidence type="ECO:0000256" key="1">
    <source>
        <dbReference type="ARBA" id="ARBA00004496"/>
    </source>
</evidence>
<keyword evidence="8" id="KW-0804">Transcription</keyword>
<evidence type="ECO:0000256" key="3">
    <source>
        <dbReference type="ARBA" id="ARBA00022490"/>
    </source>
</evidence>
<comment type="cofactor">
    <cofactor evidence="10">
        <name>Mn(2+)</name>
        <dbReference type="ChEBI" id="CHEBI:29035"/>
    </cofactor>
    <cofactor evidence="10">
        <name>Fe(2+)</name>
        <dbReference type="ChEBI" id="CHEBI:29033"/>
    </cofactor>
    <text evidence="10">Binds 1 Mn(2+) or Fe(2+) ion per subunit.</text>
</comment>
<proteinExistence type="inferred from homology"/>
<feature type="binding site" evidence="9">
    <location>
        <position position="132"/>
    </location>
    <ligand>
        <name>Zn(2+)</name>
        <dbReference type="ChEBI" id="CHEBI:29105"/>
    </ligand>
</feature>
<dbReference type="GO" id="GO:1900376">
    <property type="term" value="P:regulation of secondary metabolite biosynthetic process"/>
    <property type="evidence" value="ECO:0007669"/>
    <property type="project" value="TreeGrafter"/>
</dbReference>
<dbReference type="InterPro" id="IPR036390">
    <property type="entry name" value="WH_DNA-bd_sf"/>
</dbReference>
<dbReference type="PANTHER" id="PTHR33202:SF1">
    <property type="entry name" value="FERRIC UPTAKE REGULATION PROTEIN"/>
    <property type="match status" value="1"/>
</dbReference>
<evidence type="ECO:0000256" key="7">
    <source>
        <dbReference type="ARBA" id="ARBA00023125"/>
    </source>
</evidence>
<evidence type="ECO:0000256" key="8">
    <source>
        <dbReference type="ARBA" id="ARBA00023163"/>
    </source>
</evidence>
<dbReference type="GO" id="GO:0008270">
    <property type="term" value="F:zinc ion binding"/>
    <property type="evidence" value="ECO:0007669"/>
    <property type="project" value="TreeGrafter"/>
</dbReference>
<feature type="binding site" evidence="9">
    <location>
        <position position="95"/>
    </location>
    <ligand>
        <name>Zn(2+)</name>
        <dbReference type="ChEBI" id="CHEBI:29105"/>
    </ligand>
</feature>
<comment type="caution">
    <text evidence="11">The sequence shown here is derived from an EMBL/GenBank/DDBJ whole genome shotgun (WGS) entry which is preliminary data.</text>
</comment>
<dbReference type="InterPro" id="IPR036388">
    <property type="entry name" value="WH-like_DNA-bd_sf"/>
</dbReference>
<dbReference type="EMBL" id="AVBF01000051">
    <property type="protein sequence ID" value="KGP71704.1"/>
    <property type="molecule type" value="Genomic_DNA"/>
</dbReference>
<evidence type="ECO:0000313" key="11">
    <source>
        <dbReference type="EMBL" id="KGP71704.1"/>
    </source>
</evidence>
<dbReference type="GO" id="GO:0045892">
    <property type="term" value="P:negative regulation of DNA-templated transcription"/>
    <property type="evidence" value="ECO:0007669"/>
    <property type="project" value="TreeGrafter"/>
</dbReference>
<feature type="binding site" evidence="9">
    <location>
        <position position="135"/>
    </location>
    <ligand>
        <name>Zn(2+)</name>
        <dbReference type="ChEBI" id="CHEBI:29105"/>
    </ligand>
</feature>
<evidence type="ECO:0000256" key="10">
    <source>
        <dbReference type="PIRSR" id="PIRSR602481-2"/>
    </source>
</evidence>
<keyword evidence="12" id="KW-1185">Reference proteome</keyword>
<dbReference type="STRING" id="1385514.N782_16990"/>
<accession>A0A0A2T849</accession>
<keyword evidence="4" id="KW-0678">Repressor</keyword>
<dbReference type="PANTHER" id="PTHR33202">
    <property type="entry name" value="ZINC UPTAKE REGULATION PROTEIN"/>
    <property type="match status" value="1"/>
</dbReference>
<dbReference type="GO" id="GO:0003700">
    <property type="term" value="F:DNA-binding transcription factor activity"/>
    <property type="evidence" value="ECO:0007669"/>
    <property type="project" value="InterPro"/>
</dbReference>
<dbReference type="InterPro" id="IPR043135">
    <property type="entry name" value="Fur_C"/>
</dbReference>
<dbReference type="CDD" id="cd07153">
    <property type="entry name" value="Fur_like"/>
    <property type="match status" value="1"/>
</dbReference>
<protein>
    <submittedName>
        <fullName evidence="11">Fur family transcriptional regulator</fullName>
    </submittedName>
</protein>
<evidence type="ECO:0000256" key="4">
    <source>
        <dbReference type="ARBA" id="ARBA00022491"/>
    </source>
</evidence>
<dbReference type="Proteomes" id="UP000030147">
    <property type="component" value="Unassembled WGS sequence"/>
</dbReference>
<dbReference type="GO" id="GO:0005737">
    <property type="term" value="C:cytoplasm"/>
    <property type="evidence" value="ECO:0007669"/>
    <property type="project" value="UniProtKB-SubCell"/>
</dbReference>
<gene>
    <name evidence="11" type="ORF">N782_16990</name>
</gene>
<feature type="binding site" evidence="10">
    <location>
        <position position="124"/>
    </location>
    <ligand>
        <name>Fe cation</name>
        <dbReference type="ChEBI" id="CHEBI:24875"/>
    </ligand>
</feature>
<sequence>MNTNKALQILKENGYKHTKQREVLLDLLETHDQYVSVKQLWSSFKEEFPGASYDTAYRNLYKMAELEILESTILDGEKHFRFHCETHGHHHHFICTECGKTTPINMCPMDNVKENLPNHEIENHKFEVYGHCPTCK</sequence>
<keyword evidence="10" id="KW-0408">Iron</keyword>
<evidence type="ECO:0000256" key="6">
    <source>
        <dbReference type="ARBA" id="ARBA00023015"/>
    </source>
</evidence>
<dbReference type="eggNOG" id="COG0735">
    <property type="taxonomic scope" value="Bacteria"/>
</dbReference>
<reference evidence="11 12" key="1">
    <citation type="journal article" date="2015" name="Stand. Genomic Sci.">
        <title>High quality draft genome sequence of the moderately halophilic bacterium Pontibacillus yanchengensis Y32(T) and comparison among Pontibacillus genomes.</title>
        <authorList>
            <person name="Huang J."/>
            <person name="Qiao Z.X."/>
            <person name="Tang J.W."/>
            <person name="Wang G."/>
        </authorList>
    </citation>
    <scope>NUCLEOTIDE SEQUENCE [LARGE SCALE GENOMIC DNA]</scope>
    <source>
        <strain evidence="11 12">Y32</strain>
    </source>
</reference>
<dbReference type="Gene3D" id="3.30.1490.190">
    <property type="match status" value="1"/>
</dbReference>
<dbReference type="GO" id="GO:0000976">
    <property type="term" value="F:transcription cis-regulatory region binding"/>
    <property type="evidence" value="ECO:0007669"/>
    <property type="project" value="TreeGrafter"/>
</dbReference>
<dbReference type="InterPro" id="IPR002481">
    <property type="entry name" value="FUR"/>
</dbReference>
<keyword evidence="5 9" id="KW-0862">Zinc</keyword>
<feature type="binding site" evidence="10">
    <location>
        <position position="89"/>
    </location>
    <ligand>
        <name>Fe cation</name>
        <dbReference type="ChEBI" id="CHEBI:24875"/>
    </ligand>
</feature>
<comment type="subcellular location">
    <subcellularLocation>
        <location evidence="1">Cytoplasm</location>
    </subcellularLocation>
</comment>
<dbReference type="Pfam" id="PF01475">
    <property type="entry name" value="FUR"/>
    <property type="match status" value="1"/>
</dbReference>
<name>A0A0A2T849_9BACI</name>
<dbReference type="AlphaFoldDB" id="A0A0A2T849"/>
<dbReference type="SUPFAM" id="SSF46785">
    <property type="entry name" value="Winged helix' DNA-binding domain"/>
    <property type="match status" value="1"/>
</dbReference>
<evidence type="ECO:0000313" key="12">
    <source>
        <dbReference type="Proteomes" id="UP000030147"/>
    </source>
</evidence>
<keyword evidence="9" id="KW-0479">Metal-binding</keyword>
<comment type="cofactor">
    <cofactor evidence="9">
        <name>Zn(2+)</name>
        <dbReference type="ChEBI" id="CHEBI:29105"/>
    </cofactor>
    <text evidence="9">Binds 1 zinc ion per subunit.</text>
</comment>
<comment type="similarity">
    <text evidence="2">Belongs to the Fur family.</text>
</comment>